<proteinExistence type="inferred from homology"/>
<keyword evidence="5" id="KW-0998">Cell outer membrane</keyword>
<evidence type="ECO:0000256" key="1">
    <source>
        <dbReference type="ARBA" id="ARBA00004442"/>
    </source>
</evidence>
<evidence type="ECO:0000313" key="9">
    <source>
        <dbReference type="Proteomes" id="UP000284243"/>
    </source>
</evidence>
<dbReference type="PROSITE" id="PS51257">
    <property type="entry name" value="PROKAR_LIPOPROTEIN"/>
    <property type="match status" value="1"/>
</dbReference>
<sequence>MKNYNRCILFLILLLLAGCQNFLNVKPRNIKVVQSVEDYRDILASYVQFIKKPNPAYEKVLGEFYLPEFDMSNMCAFYTGESKYDMTNETYFDSKRGELTEIAVQAYSWLRPRNFIWEKNYTFLGPINLIINGLSEEIEGDPETRNYVKGEALVWRAYAYYKLLQFYAPMDGDEYGIPIYLKPYENVGTAQPERETQTTVYRRIITDCEEALALLEKTPKKSWNLAYDKNFIHSLLADVYSFKALSAAREDGDWEKVEKYTSSVLERKSFNGRDVEAFKAIFDCSPETGLQTLSSREFTLRIIDGSNSQMIDFKNAYTQGEELRSVADGIADATWYARYKDDDIRKEAWFKEADGVILNNKYNLWGTNGKPISGGCIMPFRTADMYLLKAEALYRLGRESEAKVVLNDFKAGRYLDVEGSYTESDFWQELLKERKLEFYQENDVLWLDMKRMGITVERKINGQNHVLKSNDFRYCLPIPLEEIAVNENIEQTPGWENVIF</sequence>
<comment type="caution">
    <text evidence="8">The sequence shown here is derived from an EMBL/GenBank/DDBJ whole genome shotgun (WGS) entry which is preliminary data.</text>
</comment>
<protein>
    <submittedName>
        <fullName evidence="8">RagB/SusD family nutrient uptake outer membrane protein</fullName>
    </submittedName>
</protein>
<dbReference type="InterPro" id="IPR012944">
    <property type="entry name" value="SusD_RagB_dom"/>
</dbReference>
<comment type="subcellular location">
    <subcellularLocation>
        <location evidence="1">Cell outer membrane</location>
    </subcellularLocation>
</comment>
<organism evidence="8 9">
    <name type="scientific">Odoribacter splanchnicus</name>
    <dbReference type="NCBI Taxonomy" id="28118"/>
    <lineage>
        <taxon>Bacteria</taxon>
        <taxon>Pseudomonadati</taxon>
        <taxon>Bacteroidota</taxon>
        <taxon>Bacteroidia</taxon>
        <taxon>Bacteroidales</taxon>
        <taxon>Odoribacteraceae</taxon>
        <taxon>Odoribacter</taxon>
    </lineage>
</organism>
<dbReference type="EMBL" id="QRYC01000015">
    <property type="protein sequence ID" value="RGU55709.1"/>
    <property type="molecule type" value="Genomic_DNA"/>
</dbReference>
<gene>
    <name evidence="8" type="ORF">DWW57_11485</name>
</gene>
<feature type="domain" description="SusD-like N-terminal" evidence="7">
    <location>
        <begin position="71"/>
        <end position="237"/>
    </location>
</feature>
<evidence type="ECO:0000256" key="2">
    <source>
        <dbReference type="ARBA" id="ARBA00006275"/>
    </source>
</evidence>
<dbReference type="SUPFAM" id="SSF48452">
    <property type="entry name" value="TPR-like"/>
    <property type="match status" value="1"/>
</dbReference>
<evidence type="ECO:0000259" key="7">
    <source>
        <dbReference type="Pfam" id="PF14322"/>
    </source>
</evidence>
<dbReference type="Gene3D" id="1.25.40.390">
    <property type="match status" value="1"/>
</dbReference>
<dbReference type="Proteomes" id="UP000284243">
    <property type="component" value="Unassembled WGS sequence"/>
</dbReference>
<evidence type="ECO:0000313" key="8">
    <source>
        <dbReference type="EMBL" id="RGU55709.1"/>
    </source>
</evidence>
<comment type="similarity">
    <text evidence="2">Belongs to the SusD family.</text>
</comment>
<evidence type="ECO:0000256" key="4">
    <source>
        <dbReference type="ARBA" id="ARBA00023136"/>
    </source>
</evidence>
<dbReference type="Pfam" id="PF14322">
    <property type="entry name" value="SusD-like_3"/>
    <property type="match status" value="1"/>
</dbReference>
<dbReference type="Pfam" id="PF07980">
    <property type="entry name" value="SusD_RagB"/>
    <property type="match status" value="1"/>
</dbReference>
<evidence type="ECO:0000259" key="6">
    <source>
        <dbReference type="Pfam" id="PF07980"/>
    </source>
</evidence>
<keyword evidence="3" id="KW-0732">Signal</keyword>
<dbReference type="InterPro" id="IPR033985">
    <property type="entry name" value="SusD-like_N"/>
</dbReference>
<dbReference type="AlphaFoldDB" id="A0A412TPN8"/>
<name>A0A412TPN8_9BACT</name>
<dbReference type="RefSeq" id="WP_022160981.1">
    <property type="nucleotide sequence ID" value="NZ_CABJFF010000001.1"/>
</dbReference>
<feature type="domain" description="RagB/SusD" evidence="6">
    <location>
        <begin position="352"/>
        <end position="495"/>
    </location>
</feature>
<reference evidence="8 9" key="1">
    <citation type="submission" date="2018-08" db="EMBL/GenBank/DDBJ databases">
        <title>A genome reference for cultivated species of the human gut microbiota.</title>
        <authorList>
            <person name="Zou Y."/>
            <person name="Xue W."/>
            <person name="Luo G."/>
        </authorList>
    </citation>
    <scope>NUCLEOTIDE SEQUENCE [LARGE SCALE GENOMIC DNA]</scope>
    <source>
        <strain evidence="8 9">AF16-14</strain>
    </source>
</reference>
<evidence type="ECO:0000256" key="3">
    <source>
        <dbReference type="ARBA" id="ARBA00022729"/>
    </source>
</evidence>
<dbReference type="InterPro" id="IPR011990">
    <property type="entry name" value="TPR-like_helical_dom_sf"/>
</dbReference>
<keyword evidence="4" id="KW-0472">Membrane</keyword>
<dbReference type="GO" id="GO:0009279">
    <property type="term" value="C:cell outer membrane"/>
    <property type="evidence" value="ECO:0007669"/>
    <property type="project" value="UniProtKB-SubCell"/>
</dbReference>
<accession>A0A412TPN8</accession>
<evidence type="ECO:0000256" key="5">
    <source>
        <dbReference type="ARBA" id="ARBA00023237"/>
    </source>
</evidence>